<dbReference type="InterPro" id="IPR045372">
    <property type="entry name" value="YidB"/>
</dbReference>
<comment type="caution">
    <text evidence="1">The sequence shown here is derived from an EMBL/GenBank/DDBJ whole genome shotgun (WGS) entry which is preliminary data.</text>
</comment>
<reference evidence="1 2" key="1">
    <citation type="submission" date="2024-03" db="EMBL/GenBank/DDBJ databases">
        <title>Novel species of the genus Variovorax.</title>
        <authorList>
            <person name="Liu Q."/>
            <person name="Xin Y.-H."/>
        </authorList>
    </citation>
    <scope>NUCLEOTIDE SEQUENCE [LARGE SCALE GENOMIC DNA]</scope>
    <source>
        <strain evidence="1 2">KACC 18901</strain>
    </source>
</reference>
<dbReference type="Proteomes" id="UP001367030">
    <property type="component" value="Unassembled WGS sequence"/>
</dbReference>
<dbReference type="SUPFAM" id="SSF140804">
    <property type="entry name" value="YidB-like"/>
    <property type="match status" value="1"/>
</dbReference>
<dbReference type="Gene3D" id="1.10.10.690">
    <property type="entry name" value="YidB-like"/>
    <property type="match status" value="1"/>
</dbReference>
<proteinExistence type="predicted"/>
<gene>
    <name evidence="1" type="ORF">WKW79_26355</name>
</gene>
<dbReference type="EMBL" id="JBBKZS010000014">
    <property type="protein sequence ID" value="MEJ8858117.1"/>
    <property type="molecule type" value="Genomic_DNA"/>
</dbReference>
<sequence>MRMLSEMLGGFVNGALGGRGAAQAGGGARSTLWMALLPVLLTMLSRQARQGGDAYGAEAAGEGGLGGLGDLLARLTQKGYGQQAASWVASGENEPLPHRAIDEIFSANELQQVADQAGIGADEARTVIAQLLPDVVDHLTPQGVVPEDHALTDSVDAYLRRLA</sequence>
<protein>
    <submittedName>
        <fullName evidence="1">YidB family protein</fullName>
    </submittedName>
</protein>
<evidence type="ECO:0000313" key="1">
    <source>
        <dbReference type="EMBL" id="MEJ8858117.1"/>
    </source>
</evidence>
<dbReference type="InterPro" id="IPR027405">
    <property type="entry name" value="YidB-like"/>
</dbReference>
<accession>A0ABU8XE41</accession>
<keyword evidence="2" id="KW-1185">Reference proteome</keyword>
<dbReference type="RefSeq" id="WP_340338181.1">
    <property type="nucleotide sequence ID" value="NZ_JBBKZS010000014.1"/>
</dbReference>
<dbReference type="Pfam" id="PF20159">
    <property type="entry name" value="YidB"/>
    <property type="match status" value="1"/>
</dbReference>
<name>A0ABU8XE41_9BURK</name>
<organism evidence="1 2">
    <name type="scientific">Variovorax robiniae</name>
    <dbReference type="NCBI Taxonomy" id="1836199"/>
    <lineage>
        <taxon>Bacteria</taxon>
        <taxon>Pseudomonadati</taxon>
        <taxon>Pseudomonadota</taxon>
        <taxon>Betaproteobacteria</taxon>
        <taxon>Burkholderiales</taxon>
        <taxon>Comamonadaceae</taxon>
        <taxon>Variovorax</taxon>
    </lineage>
</organism>
<evidence type="ECO:0000313" key="2">
    <source>
        <dbReference type="Proteomes" id="UP001367030"/>
    </source>
</evidence>